<dbReference type="GO" id="GO:0016705">
    <property type="term" value="F:oxidoreductase activity, acting on paired donors, with incorporation or reduction of molecular oxygen"/>
    <property type="evidence" value="ECO:0007669"/>
    <property type="project" value="InterPro"/>
</dbReference>
<feature type="domain" description="Reverse transcriptase Ty1/copia-type" evidence="2">
    <location>
        <begin position="451"/>
        <end position="666"/>
    </location>
</feature>
<evidence type="ECO:0000313" key="5">
    <source>
        <dbReference type="Proteomes" id="UP000245464"/>
    </source>
</evidence>
<dbReference type="SUPFAM" id="SSF53098">
    <property type="entry name" value="Ribonuclease H-like"/>
    <property type="match status" value="1"/>
</dbReference>
<gene>
    <name evidence="4" type="ORF">PtrM4_144410</name>
</gene>
<evidence type="ECO:0000256" key="1">
    <source>
        <dbReference type="SAM" id="MobiDB-lite"/>
    </source>
</evidence>
<name>A0A834VIZ6_9PLEO</name>
<evidence type="ECO:0000259" key="2">
    <source>
        <dbReference type="Pfam" id="PF07727"/>
    </source>
</evidence>
<protein>
    <submittedName>
        <fullName evidence="4">Uncharacterized protein</fullName>
    </submittedName>
</protein>
<dbReference type="GO" id="GO:0003676">
    <property type="term" value="F:nucleic acid binding"/>
    <property type="evidence" value="ECO:0007669"/>
    <property type="project" value="InterPro"/>
</dbReference>
<dbReference type="InterPro" id="IPR057670">
    <property type="entry name" value="SH3_retrovirus"/>
</dbReference>
<dbReference type="SUPFAM" id="SSF48264">
    <property type="entry name" value="Cytochrome P450"/>
    <property type="match status" value="1"/>
</dbReference>
<dbReference type="CDD" id="cd09272">
    <property type="entry name" value="RNase_HI_RT_Ty1"/>
    <property type="match status" value="1"/>
</dbReference>
<dbReference type="KEGG" id="ptrr:6350207"/>
<dbReference type="GO" id="GO:0004497">
    <property type="term" value="F:monooxygenase activity"/>
    <property type="evidence" value="ECO:0007669"/>
    <property type="project" value="InterPro"/>
</dbReference>
<dbReference type="Gene3D" id="1.10.630.10">
    <property type="entry name" value="Cytochrome P450"/>
    <property type="match status" value="1"/>
</dbReference>
<proteinExistence type="predicted"/>
<dbReference type="SUPFAM" id="SSF56672">
    <property type="entry name" value="DNA/RNA polymerases"/>
    <property type="match status" value="1"/>
</dbReference>
<dbReference type="Proteomes" id="UP000245464">
    <property type="component" value="Chromosome 9"/>
</dbReference>
<accession>A0A834VIZ6</accession>
<feature type="compositionally biased region" description="Polar residues" evidence="1">
    <location>
        <begin position="1129"/>
        <end position="1140"/>
    </location>
</feature>
<dbReference type="EMBL" id="NQIK02000009">
    <property type="protein sequence ID" value="KAF7566121.1"/>
    <property type="molecule type" value="Genomic_DNA"/>
</dbReference>
<feature type="region of interest" description="Disordered" evidence="1">
    <location>
        <begin position="1117"/>
        <end position="1140"/>
    </location>
</feature>
<dbReference type="InterPro" id="IPR013103">
    <property type="entry name" value="RVT_2"/>
</dbReference>
<dbReference type="GO" id="GO:0020037">
    <property type="term" value="F:heme binding"/>
    <property type="evidence" value="ECO:0007669"/>
    <property type="project" value="InterPro"/>
</dbReference>
<dbReference type="GO" id="GO:0005506">
    <property type="term" value="F:iron ion binding"/>
    <property type="evidence" value="ECO:0007669"/>
    <property type="project" value="InterPro"/>
</dbReference>
<evidence type="ECO:0000313" key="4">
    <source>
        <dbReference type="EMBL" id="KAF7566121.1"/>
    </source>
</evidence>
<dbReference type="InterPro" id="IPR012337">
    <property type="entry name" value="RNaseH-like_sf"/>
</dbReference>
<sequence length="1383" mass="157505">MVQNKRYSTRAFRPDTQAQNGGAERSGGVVKEKGRAMRLDAHLPWDQWPEIARTAVYLHNRTPKYQNRWRSPYEMFFTAIAFQNGVVTSPRKPNLSHLRAYGCKAFAMTDDTKRGKGRLQRFDPKAWIGYLVGYRSTNIFRIWVPSIGKVISTRDVVFDEEVVYSGEHKEVMDNLMHSTTEEIAAWIRTIELPPGPNPTREELGTFYEDETIARAPENGRLEDDDTGGYGLQSEETAYGKQGLDTSYGEHGVQTGAQREHGLSAGVPREQCDAGGYGLQSEETAYGKQGLDTSYGEHGVQTGAQREHGLSAGVPREQCDAGGYGLQSEETAYGKQGLDTSYGKQGLASGILHPEHRMLKEPWAAAFMAGTKAGNVQNLAGERLDKAKLERMMRNGKKPHRSQLPPPPQANGLREDHELFYFFKEAEITHLHSHKETRSWSEVPAKTARKTDQQVLDSMWVYTYKFDKHHRFQKCKARLVVRGDQQRNVTAQETYAATLAGRSFRMLVSIAARFDLELKQYDVSNAFVNADIDRTVYMRMPPGYRKQGTILQLNKALYGLRISPLLWQRHFTAFLLEIGFSPVPHEPCCMIRDGVFIFFYVDDIILASSKRHAEVARKVEEELKQRYNLTGGKDLQWFLGVEVIRDREKRKIWLSQKAYVEKIARLATNKDQRHNTPMARVELVAREGLATPGEINLYQRKIGSLLFAAVNTRPDVAFPVSRLARFLTNPGPLHQEAADRVLLYLESTKLLSLSFGGDDQLVVASDASFADNTADRKSSQGYVIKLFGGLIAWRANKQDTITTSTTEAELLALSQVAKESMFVRMLLEELRVELTEKTITIQCDNTQTIRLINEEISQLTTKLRHVDIHNHWLRQEAKRKSIRVVYVPSGEMLADGFTKTLPANNWPQFLTQVGLVEVKERDVEEADPEEILEKMESLFKHAGNDSNYPNHQQARADPNQKLKEVFGIDNIFTNKTDKKKYFVEKVEKLMWKAMKANGFRDDGDWRDLRNQAIVFFDEYMKESGTELIKLAELTQFIVLKQSLCYLFEGAQEALERSKTQFDDVKFICRRINELWIRSKMTEAELDGAKAPIWSDEEDFHAALRRVTVSKKTFDMPGMFPEDVPDDKPGDTTTLDPTKPTENPMNLLLPVYETMWRVVMRCFLEIKHRGAPNRSDWTAILRGYLEDLGDLACRPNDAFHKSSTTASSVRPAEIVKEALRLYPPTRRVHRMYYDEQVAANIEECHRFEILGGQDPLTFRPERWQNICTAQRQDFYNKAALSASIQKDWLNYRTAKDTLKNEEAKLGYMPFAHYCAADHPKTKEFASKMIALVVAVLCNGLKDEWELADPTSLPLTGVPLDSDRAAYEGLKLKRKAYSIGNEGGFD</sequence>
<dbReference type="GeneID" id="6350207"/>
<dbReference type="Pfam" id="PF07727">
    <property type="entry name" value="RVT_2"/>
    <property type="match status" value="1"/>
</dbReference>
<dbReference type="Pfam" id="PF25597">
    <property type="entry name" value="SH3_retrovirus"/>
    <property type="match status" value="1"/>
</dbReference>
<dbReference type="CDD" id="cd20626">
    <property type="entry name" value="CYP_Pc22g25500-like"/>
    <property type="match status" value="1"/>
</dbReference>
<feature type="domain" description="Retroviral polymerase SH3-like" evidence="3">
    <location>
        <begin position="103"/>
        <end position="168"/>
    </location>
</feature>
<organism evidence="4 5">
    <name type="scientific">Pyrenophora tritici-repentis</name>
    <dbReference type="NCBI Taxonomy" id="45151"/>
    <lineage>
        <taxon>Eukaryota</taxon>
        <taxon>Fungi</taxon>
        <taxon>Dikarya</taxon>
        <taxon>Ascomycota</taxon>
        <taxon>Pezizomycotina</taxon>
        <taxon>Dothideomycetes</taxon>
        <taxon>Pleosporomycetidae</taxon>
        <taxon>Pleosporales</taxon>
        <taxon>Pleosporineae</taxon>
        <taxon>Pleosporaceae</taxon>
        <taxon>Pyrenophora</taxon>
    </lineage>
</organism>
<evidence type="ECO:0000259" key="3">
    <source>
        <dbReference type="Pfam" id="PF25597"/>
    </source>
</evidence>
<reference evidence="4" key="1">
    <citation type="journal article" date="2018" name="BMC Genomics">
        <title>Comparative genomics of the wheat fungal pathogen Pyrenophora tritici-repentis reveals chromosomal variations and genome plasticity.</title>
        <authorList>
            <person name="Moolhuijzen P."/>
            <person name="See P.T."/>
            <person name="Hane J.K."/>
            <person name="Shi G."/>
            <person name="Liu Z."/>
            <person name="Oliver R.P."/>
            <person name="Moffat C.S."/>
        </authorList>
    </citation>
    <scope>NUCLEOTIDE SEQUENCE [LARGE SCALE GENOMIC DNA]</scope>
    <source>
        <strain evidence="4">M4</strain>
    </source>
</reference>
<comment type="caution">
    <text evidence="4">The sequence shown here is derived from an EMBL/GenBank/DDBJ whole genome shotgun (WGS) entry which is preliminary data.</text>
</comment>
<dbReference type="InterPro" id="IPR036397">
    <property type="entry name" value="RNaseH_sf"/>
</dbReference>
<dbReference type="PANTHER" id="PTHR11439">
    <property type="entry name" value="GAG-POL-RELATED RETROTRANSPOSON"/>
    <property type="match status" value="1"/>
</dbReference>
<dbReference type="InterPro" id="IPR043502">
    <property type="entry name" value="DNA/RNA_pol_sf"/>
</dbReference>
<feature type="region of interest" description="Disordered" evidence="1">
    <location>
        <begin position="1"/>
        <end position="31"/>
    </location>
</feature>
<dbReference type="Gene3D" id="3.30.420.10">
    <property type="entry name" value="Ribonuclease H-like superfamily/Ribonuclease H"/>
    <property type="match status" value="1"/>
</dbReference>
<dbReference type="InterPro" id="IPR036396">
    <property type="entry name" value="Cyt_P450_sf"/>
</dbReference>
<dbReference type="RefSeq" id="XP_065959727.1">
    <property type="nucleotide sequence ID" value="XM_066109744.1"/>
</dbReference>